<dbReference type="NCBIfam" id="TIGR04131">
    <property type="entry name" value="Bac_Flav_CTERM"/>
    <property type="match status" value="1"/>
</dbReference>
<keyword evidence="2" id="KW-1185">Reference proteome</keyword>
<gene>
    <name evidence="1" type="ORF">FOF46_20170</name>
</gene>
<comment type="caution">
    <text evidence="1">The sequence shown here is derived from an EMBL/GenBank/DDBJ whole genome shotgun (WGS) entry which is preliminary data.</text>
</comment>
<evidence type="ECO:0000313" key="1">
    <source>
        <dbReference type="EMBL" id="TSE06304.1"/>
    </source>
</evidence>
<dbReference type="Pfam" id="PF13585">
    <property type="entry name" value="CHU_C"/>
    <property type="match status" value="1"/>
</dbReference>
<accession>A0A554VG46</accession>
<dbReference type="RefSeq" id="WP_143917679.1">
    <property type="nucleotide sequence ID" value="NZ_VLNR01000047.1"/>
</dbReference>
<dbReference type="Proteomes" id="UP000318833">
    <property type="component" value="Unassembled WGS sequence"/>
</dbReference>
<reference evidence="1 2" key="1">
    <citation type="submission" date="2019-07" db="EMBL/GenBank/DDBJ databases">
        <title>The draft genome sequence of Aquimarina algiphila M91.</title>
        <authorList>
            <person name="Meng X."/>
        </authorList>
    </citation>
    <scope>NUCLEOTIDE SEQUENCE [LARGE SCALE GENOMIC DNA]</scope>
    <source>
        <strain evidence="1 2">M91</strain>
    </source>
</reference>
<protein>
    <submittedName>
        <fullName evidence="1">T9SS type B sorting domain-containing protein</fullName>
    </submittedName>
</protein>
<dbReference type="EMBL" id="VLNR01000047">
    <property type="protein sequence ID" value="TSE06304.1"/>
    <property type="molecule type" value="Genomic_DNA"/>
</dbReference>
<dbReference type="OrthoDB" id="607469at2"/>
<dbReference type="Pfam" id="PF13573">
    <property type="entry name" value="SprB"/>
    <property type="match status" value="3"/>
</dbReference>
<proteinExistence type="predicted"/>
<dbReference type="InterPro" id="IPR026341">
    <property type="entry name" value="T9SS_type_B"/>
</dbReference>
<feature type="non-terminal residue" evidence="1">
    <location>
        <position position="1"/>
    </location>
</feature>
<evidence type="ECO:0000313" key="2">
    <source>
        <dbReference type="Proteomes" id="UP000318833"/>
    </source>
</evidence>
<dbReference type="AlphaFoldDB" id="A0A554VG46"/>
<name>A0A554VG46_9FLAO</name>
<dbReference type="InterPro" id="IPR025667">
    <property type="entry name" value="SprB_repeat"/>
</dbReference>
<organism evidence="1 2">
    <name type="scientific">Aquimarina algiphila</name>
    <dbReference type="NCBI Taxonomy" id="2047982"/>
    <lineage>
        <taxon>Bacteria</taxon>
        <taxon>Pseudomonadati</taxon>
        <taxon>Bacteroidota</taxon>
        <taxon>Flavobacteriia</taxon>
        <taxon>Flavobacteriales</taxon>
        <taxon>Flavobacteriaceae</taxon>
        <taxon>Aquimarina</taxon>
    </lineage>
</organism>
<sequence length="1264" mass="133797">APGCTDTFDITVPTFVDPIPSAAVTPVSCFGGNDGSILISLDPSADDDTPYTYELFVYDPSPIAAGASVAGPQASPLFNNTIAPITAGQYEVVVTSSRGCPVTLEPITILGPTAALNVVSAQTAYACNATNDDVFPLITLTISGGTAPYDVAYTGPSSSGSETDVTDADLVAADVQYNITAPVAGTYSISVTDENNCVFTTFDVIVPPFAIMTDPTITRDTSAVNNGVISCTNPETVIVSITGGTGPFTFTALSGTGILPAPPIVVAAGALDDVGTPEIETRAIFTLPSVGNYVFQILDQTTTCTIDTAPYPIAQFDTIDAAITLGNDITCFNTTPPDGSVNLTVTNYTGTYDYVATNSSTVPVTTVSGGGNTATDPATGLVIPGLAAGDITVVVTATQTPFCDATSNVVAITQPPAILVTANQIRDESCTPGDDALIEVVARGGTGTLEYQLEDAGGGILVAFGSDPRFGGFALDGGVAPVGIDYVVRVRDATGCEQTDSINIQPPVPLGLNPITAITLDCADSEDGVIVAVATGGQGVGTYFFSLTFPDGSVSAAVNNGTNTFQWSDLKPGNYIVTVSDNLACEAIQNPVVIDAPPAVTVDVTPTGISCLTANPNNILVTGGGGVPGGYTYGYVFTDATTGVVSPIVWQPGDTFAGLPEGDYDFYVRDGNLCESPASTRIQVRNPDPFVVTLDTSNFSIVCFSEATGSVDAVTTGGLGSYGYRVNGTDYLGNPVNLPGPTPTDTQTTSFFGDLLAGTYTYTVTSGDCVDKVLPFEITQPLEFLINNDTTPISCNGETDGSIRVFVEVITPPGTTGGTPPYFFSLYNSAGDAVFTFIEDDSELPLGEHTFIDLPADTYRVEVEDNNGCPKEILDIIIVEPDPILATVDSTTPEECVGDMNGTATISITGGLPPVDPADPSYFWSIDGVTYLPVADPTALLIDNLPGGTTTVFIRDSRNNPDCQGAFNIEIEPGVNLDATLEPRLVCPIFDYTDPMNPVITNEEQYFIDFNIIVESEGLDIIYTLNGINGTPNPPSNTNLTGTFEVAPGEYEGIMESSLCVRTIGTIEIIEYIPLAIPFAEMTNNPKDPNEYRILASGGRQFENDPFYAFSFTILEEGVTLSELEPSDFTELDGNIFAIRETADYVLRVVDADGCEVLVVQNLTYINIRIPNYFTPDDPNSSIEERFWYPRQITPNTDDPFFFENIEVTIFDRFGRVLAEFKGDQKGWTGQYQGKQLPSGDYWYTIILNDVDNREFTGHFTLYR</sequence>